<dbReference type="Proteomes" id="UP001235720">
    <property type="component" value="Unassembled WGS sequence"/>
</dbReference>
<reference evidence="7 8" key="1">
    <citation type="submission" date="2023-06" db="EMBL/GenBank/DDBJ databases">
        <authorList>
            <person name="Feng G."/>
            <person name="Li J."/>
            <person name="Zhu H."/>
        </authorList>
    </citation>
    <scope>NUCLEOTIDE SEQUENCE [LARGE SCALE GENOMIC DNA]</scope>
    <source>
        <strain evidence="7 8">RHCJP20</strain>
    </source>
</reference>
<feature type="region of interest" description="Disordered" evidence="6">
    <location>
        <begin position="1"/>
        <end position="26"/>
    </location>
</feature>
<dbReference type="RefSeq" id="WP_289470550.1">
    <property type="nucleotide sequence ID" value="NZ_JAUCMM010000007.1"/>
</dbReference>
<comment type="pathway">
    <text evidence="1">Carbohydrate acid metabolism.</text>
</comment>
<dbReference type="NCBIfam" id="TIGR01182">
    <property type="entry name" value="eda"/>
    <property type="match status" value="1"/>
</dbReference>
<evidence type="ECO:0000256" key="1">
    <source>
        <dbReference type="ARBA" id="ARBA00004761"/>
    </source>
</evidence>
<keyword evidence="8" id="KW-1185">Reference proteome</keyword>
<dbReference type="Gene3D" id="3.20.20.70">
    <property type="entry name" value="Aldolase class I"/>
    <property type="match status" value="1"/>
</dbReference>
<evidence type="ECO:0000313" key="7">
    <source>
        <dbReference type="EMBL" id="MDM7888959.1"/>
    </source>
</evidence>
<dbReference type="InterPro" id="IPR000887">
    <property type="entry name" value="Aldlse_KDPG_KHG"/>
</dbReference>
<evidence type="ECO:0000313" key="8">
    <source>
        <dbReference type="Proteomes" id="UP001235720"/>
    </source>
</evidence>
<keyword evidence="4" id="KW-0456">Lyase</keyword>
<protein>
    <submittedName>
        <fullName evidence="7">Bifunctional 4-hydroxy-2-oxoglutarate aldolase/2-dehydro-3-deoxy-phosphogluconate aldolase</fullName>
    </submittedName>
</protein>
<sequence length="222" mass="22562">MSTNRTTPGSTAPAPDHGTRHGAGPAVAILRGGTGEHVEAVVDALVGAGVRAVELTTNTRRWREGTAWTARRFGGDVSVGVGTVLEPEQVDEAAELGASFVVSPHLDPAIGERAHERGLGWYPGAATPTEIVRAWRLGARAVKVFPAAQLGGPAYLRQVLAPLDFVDVVPTGGIGVDDAADYLAAGAVAVGLGSPLVGDALSTGDVGAVRSRAGRLLAGLAR</sequence>
<dbReference type="InterPro" id="IPR013785">
    <property type="entry name" value="Aldolase_TIM"/>
</dbReference>
<gene>
    <name evidence="7" type="ORF">QUG98_10880</name>
</gene>
<name>A0ABT7TJB6_9MICO</name>
<dbReference type="PANTHER" id="PTHR30246">
    <property type="entry name" value="2-KETO-3-DEOXY-6-PHOSPHOGLUCONATE ALDOLASE"/>
    <property type="match status" value="1"/>
</dbReference>
<dbReference type="CDD" id="cd00452">
    <property type="entry name" value="KDPG_aldolase"/>
    <property type="match status" value="1"/>
</dbReference>
<dbReference type="Pfam" id="PF01081">
    <property type="entry name" value="Aldolase"/>
    <property type="match status" value="1"/>
</dbReference>
<accession>A0ABT7TJB6</accession>
<comment type="similarity">
    <text evidence="2">Belongs to the KHG/KDPG aldolase family.</text>
</comment>
<dbReference type="SUPFAM" id="SSF51569">
    <property type="entry name" value="Aldolase"/>
    <property type="match status" value="1"/>
</dbReference>
<proteinExistence type="inferred from homology"/>
<evidence type="ECO:0000256" key="6">
    <source>
        <dbReference type="SAM" id="MobiDB-lite"/>
    </source>
</evidence>
<evidence type="ECO:0000256" key="2">
    <source>
        <dbReference type="ARBA" id="ARBA00006906"/>
    </source>
</evidence>
<dbReference type="PANTHER" id="PTHR30246:SF1">
    <property type="entry name" value="2-DEHYDRO-3-DEOXY-6-PHOSPHOGALACTONATE ALDOLASE-RELATED"/>
    <property type="match status" value="1"/>
</dbReference>
<evidence type="ECO:0000256" key="5">
    <source>
        <dbReference type="ARBA" id="ARBA00023277"/>
    </source>
</evidence>
<comment type="caution">
    <text evidence="7">The sequence shown here is derived from an EMBL/GenBank/DDBJ whole genome shotgun (WGS) entry which is preliminary data.</text>
</comment>
<evidence type="ECO:0000256" key="3">
    <source>
        <dbReference type="ARBA" id="ARBA00011233"/>
    </source>
</evidence>
<organism evidence="7 8">
    <name type="scientific">Curtobacterium subtropicum</name>
    <dbReference type="NCBI Taxonomy" id="3055138"/>
    <lineage>
        <taxon>Bacteria</taxon>
        <taxon>Bacillati</taxon>
        <taxon>Actinomycetota</taxon>
        <taxon>Actinomycetes</taxon>
        <taxon>Micrococcales</taxon>
        <taxon>Microbacteriaceae</taxon>
        <taxon>Curtobacterium</taxon>
    </lineage>
</organism>
<comment type="subunit">
    <text evidence="3">Homotrimer.</text>
</comment>
<evidence type="ECO:0000256" key="4">
    <source>
        <dbReference type="ARBA" id="ARBA00023239"/>
    </source>
</evidence>
<feature type="compositionally biased region" description="Polar residues" evidence="6">
    <location>
        <begin position="1"/>
        <end position="10"/>
    </location>
</feature>
<dbReference type="EMBL" id="JAUCMM010000007">
    <property type="protein sequence ID" value="MDM7888959.1"/>
    <property type="molecule type" value="Genomic_DNA"/>
</dbReference>
<keyword evidence="5" id="KW-0119">Carbohydrate metabolism</keyword>